<dbReference type="GO" id="GO:0005886">
    <property type="term" value="C:plasma membrane"/>
    <property type="evidence" value="ECO:0007669"/>
    <property type="project" value="TreeGrafter"/>
</dbReference>
<dbReference type="PRINTS" id="PR00786">
    <property type="entry name" value="NEPRILYSIN"/>
</dbReference>
<comment type="cofactor">
    <cofactor evidence="1">
        <name>Zn(2+)</name>
        <dbReference type="ChEBI" id="CHEBI:29105"/>
    </cofactor>
</comment>
<dbReference type="OrthoDB" id="9775677at2"/>
<comment type="caution">
    <text evidence="10">The sequence shown here is derived from an EMBL/GenBank/DDBJ whole genome shotgun (WGS) entry which is preliminary data.</text>
</comment>
<dbReference type="SUPFAM" id="SSF55486">
    <property type="entry name" value="Metalloproteases ('zincins'), catalytic domain"/>
    <property type="match status" value="1"/>
</dbReference>
<keyword evidence="6" id="KW-0862">Zinc</keyword>
<dbReference type="GO" id="GO:0016485">
    <property type="term" value="P:protein processing"/>
    <property type="evidence" value="ECO:0007669"/>
    <property type="project" value="TreeGrafter"/>
</dbReference>
<evidence type="ECO:0000313" key="11">
    <source>
        <dbReference type="Proteomes" id="UP000444980"/>
    </source>
</evidence>
<organism evidence="10 11">
    <name type="scientific">Gordonia crocea</name>
    <dbReference type="NCBI Taxonomy" id="589162"/>
    <lineage>
        <taxon>Bacteria</taxon>
        <taxon>Bacillati</taxon>
        <taxon>Actinomycetota</taxon>
        <taxon>Actinomycetes</taxon>
        <taxon>Mycobacteriales</taxon>
        <taxon>Gordoniaceae</taxon>
        <taxon>Gordonia</taxon>
    </lineage>
</organism>
<evidence type="ECO:0000256" key="5">
    <source>
        <dbReference type="ARBA" id="ARBA00022801"/>
    </source>
</evidence>
<keyword evidence="11" id="KW-1185">Reference proteome</keyword>
<dbReference type="Pfam" id="PF01431">
    <property type="entry name" value="Peptidase_M13"/>
    <property type="match status" value="1"/>
</dbReference>
<dbReference type="Gene3D" id="3.40.390.10">
    <property type="entry name" value="Collagenase (Catalytic Domain)"/>
    <property type="match status" value="1"/>
</dbReference>
<dbReference type="Pfam" id="PF05649">
    <property type="entry name" value="Peptidase_M13_N"/>
    <property type="match status" value="1"/>
</dbReference>
<dbReference type="CDD" id="cd08662">
    <property type="entry name" value="M13"/>
    <property type="match status" value="1"/>
</dbReference>
<evidence type="ECO:0000313" key="10">
    <source>
        <dbReference type="EMBL" id="GED96155.1"/>
    </source>
</evidence>
<name>A0A7M3SU31_9ACTN</name>
<evidence type="ECO:0000256" key="6">
    <source>
        <dbReference type="ARBA" id="ARBA00022833"/>
    </source>
</evidence>
<dbReference type="InterPro" id="IPR018497">
    <property type="entry name" value="Peptidase_M13_C"/>
</dbReference>
<dbReference type="GO" id="GO:0046872">
    <property type="term" value="F:metal ion binding"/>
    <property type="evidence" value="ECO:0007669"/>
    <property type="project" value="UniProtKB-KW"/>
</dbReference>
<evidence type="ECO:0000259" key="8">
    <source>
        <dbReference type="Pfam" id="PF01431"/>
    </source>
</evidence>
<dbReference type="EMBL" id="BJOU01000001">
    <property type="protein sequence ID" value="GED96155.1"/>
    <property type="molecule type" value="Genomic_DNA"/>
</dbReference>
<dbReference type="InterPro" id="IPR000718">
    <property type="entry name" value="Peptidase_M13"/>
</dbReference>
<dbReference type="GO" id="GO:0004222">
    <property type="term" value="F:metalloendopeptidase activity"/>
    <property type="evidence" value="ECO:0007669"/>
    <property type="project" value="InterPro"/>
</dbReference>
<dbReference type="RefSeq" id="WP_161925662.1">
    <property type="nucleotide sequence ID" value="NZ_BJOU01000001.1"/>
</dbReference>
<feature type="domain" description="Peptidase M13 C-terminal" evidence="8">
    <location>
        <begin position="454"/>
        <end position="656"/>
    </location>
</feature>
<evidence type="ECO:0000256" key="2">
    <source>
        <dbReference type="ARBA" id="ARBA00007357"/>
    </source>
</evidence>
<gene>
    <name evidence="10" type="ORF">nbrc107697_01940</name>
</gene>
<proteinExistence type="inferred from homology"/>
<keyword evidence="5" id="KW-0378">Hydrolase</keyword>
<keyword evidence="3" id="KW-0645">Protease</keyword>
<dbReference type="InterPro" id="IPR042089">
    <property type="entry name" value="Peptidase_M13_dom_2"/>
</dbReference>
<keyword evidence="4" id="KW-0479">Metal-binding</keyword>
<comment type="similarity">
    <text evidence="2">Belongs to the peptidase M13 family.</text>
</comment>
<dbReference type="AlphaFoldDB" id="A0A7M3SU31"/>
<reference evidence="11" key="1">
    <citation type="submission" date="2019-06" db="EMBL/GenBank/DDBJ databases">
        <title>Gordonia isolated from sludge of a wastewater treatment plant.</title>
        <authorList>
            <person name="Tamura T."/>
            <person name="Aoyama K."/>
            <person name="Kang Y."/>
            <person name="Saito S."/>
            <person name="Akiyama N."/>
            <person name="Yazawa K."/>
            <person name="Gonoi T."/>
            <person name="Mikami Y."/>
        </authorList>
    </citation>
    <scope>NUCLEOTIDE SEQUENCE [LARGE SCALE GENOMIC DNA]</scope>
    <source>
        <strain evidence="11">NBRC 107697</strain>
    </source>
</reference>
<dbReference type="Proteomes" id="UP000444980">
    <property type="component" value="Unassembled WGS sequence"/>
</dbReference>
<protein>
    <submittedName>
        <fullName evidence="10">Peptidase M13</fullName>
    </submittedName>
</protein>
<dbReference type="InterPro" id="IPR024079">
    <property type="entry name" value="MetalloPept_cat_dom_sf"/>
</dbReference>
<evidence type="ECO:0000256" key="4">
    <source>
        <dbReference type="ARBA" id="ARBA00022723"/>
    </source>
</evidence>
<dbReference type="Gene3D" id="1.10.1380.10">
    <property type="entry name" value="Neutral endopeptidase , domain2"/>
    <property type="match status" value="1"/>
</dbReference>
<feature type="domain" description="Peptidase M13 N-terminal" evidence="9">
    <location>
        <begin position="25"/>
        <end position="402"/>
    </location>
</feature>
<evidence type="ECO:0000256" key="1">
    <source>
        <dbReference type="ARBA" id="ARBA00001947"/>
    </source>
</evidence>
<dbReference type="InterPro" id="IPR008753">
    <property type="entry name" value="Peptidase_M13_N"/>
</dbReference>
<accession>A0A7M3SU31</accession>
<evidence type="ECO:0000256" key="7">
    <source>
        <dbReference type="ARBA" id="ARBA00023049"/>
    </source>
</evidence>
<evidence type="ECO:0000259" key="9">
    <source>
        <dbReference type="Pfam" id="PF05649"/>
    </source>
</evidence>
<keyword evidence="7" id="KW-0482">Metalloprotease</keyword>
<dbReference type="PANTHER" id="PTHR11733:SF167">
    <property type="entry name" value="FI17812P1-RELATED"/>
    <property type="match status" value="1"/>
</dbReference>
<evidence type="ECO:0000256" key="3">
    <source>
        <dbReference type="ARBA" id="ARBA00022670"/>
    </source>
</evidence>
<dbReference type="PROSITE" id="PS51885">
    <property type="entry name" value="NEPRILYSIN"/>
    <property type="match status" value="1"/>
</dbReference>
<sequence>METVTATTPTSGIDLSFIDDTVRAQDDLYAHFNGKWLATHEIPADRSIDGSFIVLRDRAEENVRDLIVAASQSAAESGTDECKIGDLYNSFMDVDHIEALGIGPIADELVAIAEITTAEALARRIGRLQRHGVAGLIGCYVDTDAKNSSRYLVHLTQSGIGLPDESYYRDEKHAQTRAAYRDHVEAMFALADLPDPAGAATTVLDLETAIAAHHWDVVARRDAERSYNLLSYGDLETAAGAFDAEQWIAGLGTSHDPVFAEVVVRQPDFISGIGELVASRPLEDWKTWLRWKLLHSAAPYLPQRFVDENFAFYGRTLSGAPEIRERWKRGVGFVEGAMGFAVGRLYVDEHFPAAAKARMDELIANLVEAYRRNISDLEWMTPTTRTKALAKLEAFNPKIGYPARWRDYSALLVDRGDLIGNVARASAYEYDREFGKIGQPVDRDEWFMTPQTVNAYYNPGMNEIVFPAAILQPPFFDADADDAANYGGIGAVIGHEIGHGFDDQGAKYDGDGNLVDWWTDEDRTEFAARTRALIDQYNEFTPTGLDAEHKVNGEFTIGENIGDLGGLSIALVAYWLANPDPPVIDGMTGEQRLFYSWAQIWRSKTRDEEAIKRLAIDPHSPPEFRCNGVLRNVDAFYDAFDVEPGDDLYLEPAQRVRIW</sequence>
<dbReference type="PANTHER" id="PTHR11733">
    <property type="entry name" value="ZINC METALLOPROTEASE FAMILY M13 NEPRILYSIN-RELATED"/>
    <property type="match status" value="1"/>
</dbReference>